<reference evidence="2" key="1">
    <citation type="submission" date="2023-03" db="EMBL/GenBank/DDBJ databases">
        <title>Massive genome expansion in bonnet fungi (Mycena s.s.) driven by repeated elements and novel gene families across ecological guilds.</title>
        <authorList>
            <consortium name="Lawrence Berkeley National Laboratory"/>
            <person name="Harder C.B."/>
            <person name="Miyauchi S."/>
            <person name="Viragh M."/>
            <person name="Kuo A."/>
            <person name="Thoen E."/>
            <person name="Andreopoulos B."/>
            <person name="Lu D."/>
            <person name="Skrede I."/>
            <person name="Drula E."/>
            <person name="Henrissat B."/>
            <person name="Morin E."/>
            <person name="Kohler A."/>
            <person name="Barry K."/>
            <person name="LaButti K."/>
            <person name="Morin E."/>
            <person name="Salamov A."/>
            <person name="Lipzen A."/>
            <person name="Mereny Z."/>
            <person name="Hegedus B."/>
            <person name="Baldrian P."/>
            <person name="Stursova M."/>
            <person name="Weitz H."/>
            <person name="Taylor A."/>
            <person name="Grigoriev I.V."/>
            <person name="Nagy L.G."/>
            <person name="Martin F."/>
            <person name="Kauserud H."/>
        </authorList>
    </citation>
    <scope>NUCLEOTIDE SEQUENCE</scope>
    <source>
        <strain evidence="2">CBHHK188m</strain>
    </source>
</reference>
<feature type="compositionally biased region" description="Polar residues" evidence="1">
    <location>
        <begin position="87"/>
        <end position="97"/>
    </location>
</feature>
<dbReference type="Proteomes" id="UP001215280">
    <property type="component" value="Unassembled WGS sequence"/>
</dbReference>
<name>A0AAD7JBE3_9AGAR</name>
<feature type="region of interest" description="Disordered" evidence="1">
    <location>
        <begin position="1"/>
        <end position="28"/>
    </location>
</feature>
<dbReference type="EMBL" id="JARJLG010000054">
    <property type="protein sequence ID" value="KAJ7758796.1"/>
    <property type="molecule type" value="Genomic_DNA"/>
</dbReference>
<dbReference type="AlphaFoldDB" id="A0AAD7JBE3"/>
<feature type="region of interest" description="Disordered" evidence="1">
    <location>
        <begin position="45"/>
        <end position="107"/>
    </location>
</feature>
<evidence type="ECO:0000313" key="3">
    <source>
        <dbReference type="Proteomes" id="UP001215280"/>
    </source>
</evidence>
<gene>
    <name evidence="2" type="ORF">DFH07DRAFT_772369</name>
</gene>
<accession>A0AAD7JBE3</accession>
<comment type="caution">
    <text evidence="2">The sequence shown here is derived from an EMBL/GenBank/DDBJ whole genome shotgun (WGS) entry which is preliminary data.</text>
</comment>
<keyword evidence="3" id="KW-1185">Reference proteome</keyword>
<sequence length="107" mass="11386">MKHNVGGSKSMASWPGFGLRDRQVRPKAKAGQNFGLALALVPKPKSPGFLARGQSENITKQDTEDTGCRSSTSAELAAGRNEPELLQTFTGSQTTAGNRKGKRSKVV</sequence>
<organism evidence="2 3">
    <name type="scientific">Mycena maculata</name>
    <dbReference type="NCBI Taxonomy" id="230809"/>
    <lineage>
        <taxon>Eukaryota</taxon>
        <taxon>Fungi</taxon>
        <taxon>Dikarya</taxon>
        <taxon>Basidiomycota</taxon>
        <taxon>Agaricomycotina</taxon>
        <taxon>Agaricomycetes</taxon>
        <taxon>Agaricomycetidae</taxon>
        <taxon>Agaricales</taxon>
        <taxon>Marasmiineae</taxon>
        <taxon>Mycenaceae</taxon>
        <taxon>Mycena</taxon>
    </lineage>
</organism>
<evidence type="ECO:0000256" key="1">
    <source>
        <dbReference type="SAM" id="MobiDB-lite"/>
    </source>
</evidence>
<protein>
    <submittedName>
        <fullName evidence="2">Uncharacterized protein</fullName>
    </submittedName>
</protein>
<proteinExistence type="predicted"/>
<evidence type="ECO:0000313" key="2">
    <source>
        <dbReference type="EMBL" id="KAJ7758796.1"/>
    </source>
</evidence>